<dbReference type="PANTHER" id="PTHR31571:SF1">
    <property type="entry name" value="ALTERED INHERITANCE OF MITOCHONDRIA PROTEIN 6"/>
    <property type="match status" value="1"/>
</dbReference>
<feature type="compositionally biased region" description="Polar residues" evidence="3">
    <location>
        <begin position="375"/>
        <end position="391"/>
    </location>
</feature>
<dbReference type="PANTHER" id="PTHR31571">
    <property type="entry name" value="ALTERED INHERITANCE OF MITOCHONDRIA PROTEIN 6"/>
    <property type="match status" value="1"/>
</dbReference>
<feature type="region of interest" description="Disordered" evidence="3">
    <location>
        <begin position="75"/>
        <end position="103"/>
    </location>
</feature>
<dbReference type="GO" id="GO:0008081">
    <property type="term" value="F:phosphoric diester hydrolase activity"/>
    <property type="evidence" value="ECO:0007669"/>
    <property type="project" value="InterPro"/>
</dbReference>
<dbReference type="AlphaFoldDB" id="A0AAI9EBI8"/>
<comment type="similarity">
    <text evidence="1">Belongs to the AIM6 family.</text>
</comment>
<dbReference type="EMBL" id="CAVMBE010000034">
    <property type="protein sequence ID" value="CAK4030038.1"/>
    <property type="molecule type" value="Genomic_DNA"/>
</dbReference>
<accession>A0AAI9EBI8</accession>
<feature type="region of interest" description="Disordered" evidence="3">
    <location>
        <begin position="349"/>
        <end position="391"/>
    </location>
</feature>
<reference evidence="4" key="1">
    <citation type="submission" date="2023-11" db="EMBL/GenBank/DDBJ databases">
        <authorList>
            <person name="Alioto T."/>
            <person name="Alioto T."/>
            <person name="Gomez Garrido J."/>
        </authorList>
    </citation>
    <scope>NUCLEOTIDE SEQUENCE</scope>
</reference>
<keyword evidence="5" id="KW-1185">Reference proteome</keyword>
<sequence>MAMAPAGGTKAAYALESRATSLSESSTLAAHSPHGSFDDDEELHNLLSRRSTRRGFLHRLLGALGMSGLRRRDHHFSPPAHDLPEGLLRKHRGRSRPSPPREVRKCRRSYAAGCIKRSLLASPLVILMAFGVLHITEVLIGRARLFWDSEALETDFLPNWGKKGQPGEGLVEYPTDATRDVIPIPCHSHNDYWRRVPLFDAIHWGCTGVEADVWLFDQELYVGHNTAALTKNRTFQHLYVNPLVDLLDKMNPDTEFGKTTGHGVFDEDPERSLVLLVDFKTGGHDTFPFLYKQLSALREKDYLTYWDGKELHSRAVTVVGTGNTPFDMIVQNTTRRDIFFDAPLDRFYEPLPPPSPHQQRSEPSDSTTTTTITTKYQSSPQGSVGTPNTTPDDFSPANSYYASVSFTHAVGFVWRGHLSPRQMEIIRGQIRGAKKRGLKVRYWDTPVWPINKRNHIWHVLMREGADMLNVDDLKGAAVESWRARMHDFWR</sequence>
<proteinExistence type="inferred from homology"/>
<evidence type="ECO:0000313" key="4">
    <source>
        <dbReference type="EMBL" id="CAK4030038.1"/>
    </source>
</evidence>
<dbReference type="InterPro" id="IPR051236">
    <property type="entry name" value="HAT_RTT109-like"/>
</dbReference>
<dbReference type="GO" id="GO:0006629">
    <property type="term" value="P:lipid metabolic process"/>
    <property type="evidence" value="ECO:0007669"/>
    <property type="project" value="InterPro"/>
</dbReference>
<evidence type="ECO:0000313" key="5">
    <source>
        <dbReference type="Proteomes" id="UP001296104"/>
    </source>
</evidence>
<comment type="caution">
    <text evidence="4">The sequence shown here is derived from an EMBL/GenBank/DDBJ whole genome shotgun (WGS) entry which is preliminary data.</text>
</comment>
<evidence type="ECO:0000256" key="2">
    <source>
        <dbReference type="ARBA" id="ARBA00014286"/>
    </source>
</evidence>
<gene>
    <name evidence="4" type="ORF">LECACI_7A005376</name>
</gene>
<organism evidence="4 5">
    <name type="scientific">Lecanosticta acicola</name>
    <dbReference type="NCBI Taxonomy" id="111012"/>
    <lineage>
        <taxon>Eukaryota</taxon>
        <taxon>Fungi</taxon>
        <taxon>Dikarya</taxon>
        <taxon>Ascomycota</taxon>
        <taxon>Pezizomycotina</taxon>
        <taxon>Dothideomycetes</taxon>
        <taxon>Dothideomycetidae</taxon>
        <taxon>Mycosphaerellales</taxon>
        <taxon>Mycosphaerellaceae</taxon>
        <taxon>Lecanosticta</taxon>
    </lineage>
</organism>
<dbReference type="SUPFAM" id="SSF51695">
    <property type="entry name" value="PLC-like phosphodiesterases"/>
    <property type="match status" value="1"/>
</dbReference>
<name>A0AAI9EBI8_9PEZI</name>
<dbReference type="Proteomes" id="UP001296104">
    <property type="component" value="Unassembled WGS sequence"/>
</dbReference>
<dbReference type="InterPro" id="IPR017946">
    <property type="entry name" value="PLC-like_Pdiesterase_TIM-brl"/>
</dbReference>
<evidence type="ECO:0000256" key="1">
    <source>
        <dbReference type="ARBA" id="ARBA00008858"/>
    </source>
</evidence>
<protein>
    <recommendedName>
        <fullName evidence="2">Altered inheritance of mitochondria protein 6</fullName>
    </recommendedName>
</protein>
<evidence type="ECO:0000256" key="3">
    <source>
        <dbReference type="SAM" id="MobiDB-lite"/>
    </source>
</evidence>